<dbReference type="RefSeq" id="WP_241407549.1">
    <property type="nucleotide sequence ID" value="NZ_JABTAE010000001.1"/>
</dbReference>
<comment type="caution">
    <text evidence="1">The sequence shown here is derived from an EMBL/GenBank/DDBJ whole genome shotgun (WGS) entry which is preliminary data.</text>
</comment>
<sequence length="91" mass="10201">MGTINLKESSMTIKGASILNIIPLIPQNELSHLEAPSCIMLDKFRGEAGEYFDVFRHCKHFIADAYVIPGKNHDMHGQLYGKEVVEIFSHG</sequence>
<accession>A0A1S8S6R0</accession>
<dbReference type="EMBL" id="LZZI01000040">
    <property type="protein sequence ID" value="OOM61107.1"/>
    <property type="molecule type" value="Genomic_DNA"/>
</dbReference>
<proteinExistence type="predicted"/>
<name>A0A1S8S6R0_CLOBE</name>
<evidence type="ECO:0000313" key="2">
    <source>
        <dbReference type="Proteomes" id="UP000190973"/>
    </source>
</evidence>
<protein>
    <submittedName>
        <fullName evidence="1">Uncharacterized protein</fullName>
    </submittedName>
</protein>
<gene>
    <name evidence="1" type="ORF">CLBCK_24760</name>
</gene>
<dbReference type="AlphaFoldDB" id="A0A1S8S6R0"/>
<organism evidence="1 2">
    <name type="scientific">Clostridium beijerinckii</name>
    <name type="common">Clostridium MP</name>
    <dbReference type="NCBI Taxonomy" id="1520"/>
    <lineage>
        <taxon>Bacteria</taxon>
        <taxon>Bacillati</taxon>
        <taxon>Bacillota</taxon>
        <taxon>Clostridia</taxon>
        <taxon>Eubacteriales</taxon>
        <taxon>Clostridiaceae</taxon>
        <taxon>Clostridium</taxon>
    </lineage>
</organism>
<reference evidence="1 2" key="1">
    <citation type="submission" date="2016-05" db="EMBL/GenBank/DDBJ databases">
        <title>Microbial solvent formation.</title>
        <authorList>
            <person name="Poehlein A."/>
            <person name="Montoya Solano J.D."/>
            <person name="Flitsch S."/>
            <person name="Krabben P."/>
            <person name="Duerre P."/>
            <person name="Daniel R."/>
        </authorList>
    </citation>
    <scope>NUCLEOTIDE SEQUENCE [LARGE SCALE GENOMIC DNA]</scope>
    <source>
        <strain evidence="1 2">DSM 53</strain>
    </source>
</reference>
<evidence type="ECO:0000313" key="1">
    <source>
        <dbReference type="EMBL" id="OOM61107.1"/>
    </source>
</evidence>
<dbReference type="Proteomes" id="UP000190973">
    <property type="component" value="Unassembled WGS sequence"/>
</dbReference>